<dbReference type="SUPFAM" id="SSF55961">
    <property type="entry name" value="Bet v1-like"/>
    <property type="match status" value="1"/>
</dbReference>
<dbReference type="STRING" id="928724.SacglDRAFT_00703"/>
<dbReference type="HOGENOM" id="CLU_123373_0_0_11"/>
<reference evidence="1 2" key="1">
    <citation type="submission" date="2011-09" db="EMBL/GenBank/DDBJ databases">
        <authorList>
            <consortium name="US DOE Joint Genome Institute (JGI-PGF)"/>
            <person name="Lucas S."/>
            <person name="Han J."/>
            <person name="Lapidus A."/>
            <person name="Cheng J.-F."/>
            <person name="Goodwin L."/>
            <person name="Pitluck S."/>
            <person name="Peters L."/>
            <person name="Land M.L."/>
            <person name="Hauser L."/>
            <person name="Brambilla E."/>
            <person name="Klenk H.-P."/>
            <person name="Woyke T.J."/>
        </authorList>
    </citation>
    <scope>NUCLEOTIDE SEQUENCE [LARGE SCALE GENOMIC DNA]</scope>
    <source>
        <strain evidence="1 2">K62</strain>
    </source>
</reference>
<dbReference type="OrthoDB" id="4823586at2"/>
<dbReference type="Gene3D" id="3.30.530.20">
    <property type="match status" value="1"/>
</dbReference>
<accession>I1CY75</accession>
<dbReference type="Pfam" id="PF10604">
    <property type="entry name" value="Polyketide_cyc2"/>
    <property type="match status" value="1"/>
</dbReference>
<dbReference type="Proteomes" id="UP000005087">
    <property type="component" value="Chromosome"/>
</dbReference>
<dbReference type="eggNOG" id="COG3427">
    <property type="taxonomic scope" value="Bacteria"/>
</dbReference>
<dbReference type="InterPro" id="IPR023393">
    <property type="entry name" value="START-like_dom_sf"/>
</dbReference>
<dbReference type="RefSeq" id="WP_005461739.1">
    <property type="nucleotide sequence ID" value="NZ_CM001484.1"/>
</dbReference>
<keyword evidence="2" id="KW-1185">Reference proteome</keyword>
<name>I1CY75_9PSEU</name>
<evidence type="ECO:0000313" key="1">
    <source>
        <dbReference type="EMBL" id="EIE97649.1"/>
    </source>
</evidence>
<dbReference type="AlphaFoldDB" id="I1CY75"/>
<organism evidence="1 2">
    <name type="scientific">Saccharomonospora glauca K62</name>
    <dbReference type="NCBI Taxonomy" id="928724"/>
    <lineage>
        <taxon>Bacteria</taxon>
        <taxon>Bacillati</taxon>
        <taxon>Actinomycetota</taxon>
        <taxon>Actinomycetes</taxon>
        <taxon>Pseudonocardiales</taxon>
        <taxon>Pseudonocardiaceae</taxon>
        <taxon>Saccharomonospora</taxon>
    </lineage>
</organism>
<proteinExistence type="predicted"/>
<protein>
    <submittedName>
        <fullName evidence="1">Polyketide cyclase / dehydrase and lipid transport</fullName>
    </submittedName>
</protein>
<sequence length="150" mass="16152">MSDLAVSVEVGAPAGTTWLALTDWERQREWITATTVRVVSGNGRSVGSRLEAFTGIGGIGVTDLMEITSWEPPVRCTVRHLGGVVKGTGTFHVQAKGPTRCVFVWAEELIPPFGPVGKLGWLLVKPAFASALRHSVRTFARFAENYEVGG</sequence>
<evidence type="ECO:0000313" key="2">
    <source>
        <dbReference type="Proteomes" id="UP000005087"/>
    </source>
</evidence>
<gene>
    <name evidence="1" type="ORF">SacglDRAFT_00703</name>
</gene>
<dbReference type="EMBL" id="CM001484">
    <property type="protein sequence ID" value="EIE97649.1"/>
    <property type="molecule type" value="Genomic_DNA"/>
</dbReference>
<reference evidence="2" key="2">
    <citation type="submission" date="2012-01" db="EMBL/GenBank/DDBJ databases">
        <title>Noncontiguous Finished sequence of chromosome of Saccharomonospora glauca K62.</title>
        <authorList>
            <consortium name="US DOE Joint Genome Institute"/>
            <person name="Lucas S."/>
            <person name="Han J."/>
            <person name="Lapidus A."/>
            <person name="Cheng J.-F."/>
            <person name="Goodwin L."/>
            <person name="Pitluck S."/>
            <person name="Peters L."/>
            <person name="Mikhailova N."/>
            <person name="Held B."/>
            <person name="Detter J.C."/>
            <person name="Han C."/>
            <person name="Tapia R."/>
            <person name="Land M."/>
            <person name="Hauser L."/>
            <person name="Kyrpides N."/>
            <person name="Ivanova N."/>
            <person name="Pagani I."/>
            <person name="Brambilla E.-M."/>
            <person name="Klenk H.-P."/>
            <person name="Woyke T."/>
        </authorList>
    </citation>
    <scope>NUCLEOTIDE SEQUENCE [LARGE SCALE GENOMIC DNA]</scope>
    <source>
        <strain evidence="2">K62</strain>
    </source>
</reference>
<dbReference type="InterPro" id="IPR019587">
    <property type="entry name" value="Polyketide_cyclase/dehydratase"/>
</dbReference>
<dbReference type="CDD" id="cd07812">
    <property type="entry name" value="SRPBCC"/>
    <property type="match status" value="1"/>
</dbReference>